<organism evidence="3 4">
    <name type="scientific">Oryza sativa subsp. japonica</name>
    <name type="common">Rice</name>
    <dbReference type="NCBI Taxonomy" id="39947"/>
    <lineage>
        <taxon>Eukaryota</taxon>
        <taxon>Viridiplantae</taxon>
        <taxon>Streptophyta</taxon>
        <taxon>Embryophyta</taxon>
        <taxon>Tracheophyta</taxon>
        <taxon>Spermatophyta</taxon>
        <taxon>Magnoliopsida</taxon>
        <taxon>Liliopsida</taxon>
        <taxon>Poales</taxon>
        <taxon>Poaceae</taxon>
        <taxon>BOP clade</taxon>
        <taxon>Oryzoideae</taxon>
        <taxon>Oryzeae</taxon>
        <taxon>Oryzinae</taxon>
        <taxon>Oryza</taxon>
        <taxon>Oryza sativa</taxon>
    </lineage>
</organism>
<evidence type="ECO:0000313" key="4">
    <source>
        <dbReference type="Proteomes" id="UP000000763"/>
    </source>
</evidence>
<evidence type="ECO:0000313" key="2">
    <source>
        <dbReference type="EMBL" id="BAD09493.1"/>
    </source>
</evidence>
<dbReference type="EMBL" id="AP004564">
    <property type="protein sequence ID" value="BAD09493.1"/>
    <property type="molecule type" value="Genomic_DNA"/>
</dbReference>
<reference evidence="2" key="1">
    <citation type="submission" date="2001-12" db="EMBL/GenBank/DDBJ databases">
        <title>Oryza sativa nipponbare(GA3) genomic DNA, chromosome 8, PAC clone:P0479C12.</title>
        <authorList>
            <person name="Sasaki T."/>
            <person name="Matsumoto T."/>
            <person name="Yamamoto K."/>
        </authorList>
    </citation>
    <scope>NUCLEOTIDE SEQUENCE</scope>
</reference>
<reference evidence="3" key="2">
    <citation type="submission" date="2002-01" db="EMBL/GenBank/DDBJ databases">
        <title>Oryza sativa nipponbare(GA3) genomic DNA, chromosome 8, PAC clone:P0429B05.</title>
        <authorList>
            <person name="Sasaki T."/>
            <person name="Matsumoto T."/>
            <person name="Yamamoto K."/>
        </authorList>
    </citation>
    <scope>NUCLEOTIDE SEQUENCE</scope>
</reference>
<name>Q6ZAB6_ORYSJ</name>
<accession>Q6ZAB6</accession>
<protein>
    <submittedName>
        <fullName evidence="3">Uncharacterized protein</fullName>
    </submittedName>
</protein>
<dbReference type="EMBL" id="AP004665">
    <property type="protein sequence ID" value="BAD09806.1"/>
    <property type="molecule type" value="Genomic_DNA"/>
</dbReference>
<proteinExistence type="predicted"/>
<evidence type="ECO:0000313" key="3">
    <source>
        <dbReference type="EMBL" id="BAD09806.1"/>
    </source>
</evidence>
<feature type="region of interest" description="Disordered" evidence="1">
    <location>
        <begin position="95"/>
        <end position="136"/>
    </location>
</feature>
<reference evidence="4" key="3">
    <citation type="journal article" date="2005" name="Nature">
        <title>The map-based sequence of the rice genome.</title>
        <authorList>
            <consortium name="International rice genome sequencing project (IRGSP)"/>
            <person name="Matsumoto T."/>
            <person name="Wu J."/>
            <person name="Kanamori H."/>
            <person name="Katayose Y."/>
            <person name="Fujisawa M."/>
            <person name="Namiki N."/>
            <person name="Mizuno H."/>
            <person name="Yamamoto K."/>
            <person name="Antonio B.A."/>
            <person name="Baba T."/>
            <person name="Sakata K."/>
            <person name="Nagamura Y."/>
            <person name="Aoki H."/>
            <person name="Arikawa K."/>
            <person name="Arita K."/>
            <person name="Bito T."/>
            <person name="Chiden Y."/>
            <person name="Fujitsuka N."/>
            <person name="Fukunaka R."/>
            <person name="Hamada M."/>
            <person name="Harada C."/>
            <person name="Hayashi A."/>
            <person name="Hijishita S."/>
            <person name="Honda M."/>
            <person name="Hosokawa S."/>
            <person name="Ichikawa Y."/>
            <person name="Idonuma A."/>
            <person name="Iijima M."/>
            <person name="Ikeda M."/>
            <person name="Ikeno M."/>
            <person name="Ito K."/>
            <person name="Ito S."/>
            <person name="Ito T."/>
            <person name="Ito Y."/>
            <person name="Ito Y."/>
            <person name="Iwabuchi A."/>
            <person name="Kamiya K."/>
            <person name="Karasawa W."/>
            <person name="Kurita K."/>
            <person name="Katagiri S."/>
            <person name="Kikuta A."/>
            <person name="Kobayashi H."/>
            <person name="Kobayashi N."/>
            <person name="Machita K."/>
            <person name="Maehara T."/>
            <person name="Masukawa M."/>
            <person name="Mizubayashi T."/>
            <person name="Mukai Y."/>
            <person name="Nagasaki H."/>
            <person name="Nagata Y."/>
            <person name="Naito S."/>
            <person name="Nakashima M."/>
            <person name="Nakama Y."/>
            <person name="Nakamichi Y."/>
            <person name="Nakamura M."/>
            <person name="Meguro A."/>
            <person name="Negishi M."/>
            <person name="Ohta I."/>
            <person name="Ohta T."/>
            <person name="Okamoto M."/>
            <person name="Ono N."/>
            <person name="Saji S."/>
            <person name="Sakaguchi M."/>
            <person name="Sakai K."/>
            <person name="Shibata M."/>
            <person name="Shimokawa T."/>
            <person name="Song J."/>
            <person name="Takazaki Y."/>
            <person name="Terasawa K."/>
            <person name="Tsugane M."/>
            <person name="Tsuji K."/>
            <person name="Ueda S."/>
            <person name="Waki K."/>
            <person name="Yamagata H."/>
            <person name="Yamamoto M."/>
            <person name="Yamamoto S."/>
            <person name="Yamane H."/>
            <person name="Yoshiki S."/>
            <person name="Yoshihara R."/>
            <person name="Yukawa K."/>
            <person name="Zhong H."/>
            <person name="Yano M."/>
            <person name="Yuan Q."/>
            <person name="Ouyang S."/>
            <person name="Liu J."/>
            <person name="Jones K.M."/>
            <person name="Gansberger K."/>
            <person name="Moffat K."/>
            <person name="Hill J."/>
            <person name="Bera J."/>
            <person name="Fadrosh D."/>
            <person name="Jin S."/>
            <person name="Johri S."/>
            <person name="Kim M."/>
            <person name="Overton L."/>
            <person name="Reardon M."/>
            <person name="Tsitrin T."/>
            <person name="Vuong H."/>
            <person name="Weaver B."/>
            <person name="Ciecko A."/>
            <person name="Tallon L."/>
            <person name="Jackson J."/>
            <person name="Pai G."/>
            <person name="Aken S.V."/>
            <person name="Utterback T."/>
            <person name="Reidmuller S."/>
            <person name="Feldblyum T."/>
            <person name="Hsiao J."/>
            <person name="Zismann V."/>
            <person name="Iobst S."/>
            <person name="de Vazeille A.R."/>
            <person name="Buell C.R."/>
            <person name="Ying K."/>
            <person name="Li Y."/>
            <person name="Lu T."/>
            <person name="Huang Y."/>
            <person name="Zhao Q."/>
            <person name="Feng Q."/>
            <person name="Zhang L."/>
            <person name="Zhu J."/>
            <person name="Weng Q."/>
            <person name="Mu J."/>
            <person name="Lu Y."/>
            <person name="Fan D."/>
            <person name="Liu Y."/>
            <person name="Guan J."/>
            <person name="Zhang Y."/>
            <person name="Yu S."/>
            <person name="Liu X."/>
            <person name="Zhang Y."/>
            <person name="Hong G."/>
            <person name="Han B."/>
            <person name="Choisne N."/>
            <person name="Demange N."/>
            <person name="Orjeda G."/>
            <person name="Samain S."/>
            <person name="Cattolico L."/>
            <person name="Pelletier E."/>
            <person name="Couloux A."/>
            <person name="Segurens B."/>
            <person name="Wincker P."/>
            <person name="D'Hont A."/>
            <person name="Scarpelli C."/>
            <person name="Weissenbach J."/>
            <person name="Salanoubat M."/>
            <person name="Quetier F."/>
            <person name="Yu Y."/>
            <person name="Kim H.R."/>
            <person name="Rambo T."/>
            <person name="Currie J."/>
            <person name="Collura K."/>
            <person name="Luo M."/>
            <person name="Yang T."/>
            <person name="Ammiraju J.S.S."/>
            <person name="Engler F."/>
            <person name="Soderlund C."/>
            <person name="Wing R.A."/>
            <person name="Palmer L.E."/>
            <person name="de la Bastide M."/>
            <person name="Spiegel L."/>
            <person name="Nascimento L."/>
            <person name="Zutavern T."/>
            <person name="O'Shaughnessy A."/>
            <person name="Dike S."/>
            <person name="Dedhia N."/>
            <person name="Preston R."/>
            <person name="Balija V."/>
            <person name="McCombie W.R."/>
            <person name="Chow T."/>
            <person name="Chen H."/>
            <person name="Chung M."/>
            <person name="Chen C."/>
            <person name="Shaw J."/>
            <person name="Wu H."/>
            <person name="Hsiao K."/>
            <person name="Chao Y."/>
            <person name="Chu M."/>
            <person name="Cheng C."/>
            <person name="Hour A."/>
            <person name="Lee P."/>
            <person name="Lin S."/>
            <person name="Lin Y."/>
            <person name="Liou J."/>
            <person name="Liu S."/>
            <person name="Hsing Y."/>
            <person name="Raghuvanshi S."/>
            <person name="Mohanty A."/>
            <person name="Bharti A.K."/>
            <person name="Gaur A."/>
            <person name="Gupta V."/>
            <person name="Kumar D."/>
            <person name="Ravi V."/>
            <person name="Vij S."/>
            <person name="Kapur A."/>
            <person name="Khurana P."/>
            <person name="Khurana P."/>
            <person name="Khurana J.P."/>
            <person name="Tyagi A.K."/>
            <person name="Gaikwad K."/>
            <person name="Singh A."/>
            <person name="Dalal V."/>
            <person name="Srivastava S."/>
            <person name="Dixit A."/>
            <person name="Pal A.K."/>
            <person name="Ghazi I.A."/>
            <person name="Yadav M."/>
            <person name="Pandit A."/>
            <person name="Bhargava A."/>
            <person name="Sureshbabu K."/>
            <person name="Batra K."/>
            <person name="Sharma T.R."/>
            <person name="Mohapatra T."/>
            <person name="Singh N.K."/>
            <person name="Messing J."/>
            <person name="Nelson A.B."/>
            <person name="Fuks G."/>
            <person name="Kavchok S."/>
            <person name="Keizer G."/>
            <person name="Linton E."/>
            <person name="Llaca V."/>
            <person name="Song R."/>
            <person name="Tanyolac B."/>
            <person name="Young S."/>
            <person name="Ho-Il K."/>
            <person name="Hahn J.H."/>
            <person name="Sangsakoo G."/>
            <person name="Vanavichit A."/>
            <person name="de Mattos Luiz.A.T."/>
            <person name="Zimmer P.D."/>
            <person name="Malone G."/>
            <person name="Dellagostin O."/>
            <person name="de Oliveira A.C."/>
            <person name="Bevan M."/>
            <person name="Bancroft I."/>
            <person name="Minx P."/>
            <person name="Cordum H."/>
            <person name="Wilson R."/>
            <person name="Cheng Z."/>
            <person name="Jin W."/>
            <person name="Jiang J."/>
            <person name="Leong S.A."/>
            <person name="Iwama H."/>
            <person name="Gojobori T."/>
            <person name="Itoh T."/>
            <person name="Niimura Y."/>
            <person name="Fujii Y."/>
            <person name="Habara T."/>
            <person name="Sakai H."/>
            <person name="Sato Y."/>
            <person name="Wilson G."/>
            <person name="Kumar K."/>
            <person name="McCouch S."/>
            <person name="Juretic N."/>
            <person name="Hoen D."/>
            <person name="Wright S."/>
            <person name="Bruskiewich R."/>
            <person name="Bureau T."/>
            <person name="Miyao A."/>
            <person name="Hirochika H."/>
            <person name="Nishikawa T."/>
            <person name="Kadowaki K."/>
            <person name="Sugiura M."/>
            <person name="Burr B."/>
            <person name="Sasaki T."/>
        </authorList>
    </citation>
    <scope>NUCLEOTIDE SEQUENCE [LARGE SCALE GENOMIC DNA]</scope>
    <source>
        <strain evidence="4">cv. Nipponbare</strain>
    </source>
</reference>
<feature type="compositionally biased region" description="Gly residues" evidence="1">
    <location>
        <begin position="166"/>
        <end position="179"/>
    </location>
</feature>
<dbReference type="Proteomes" id="UP000000763">
    <property type="component" value="Chromosome 8"/>
</dbReference>
<sequence length="330" mass="34792">MKSTKFCSSIGDITDYPTTYRISIKNQETQQLSAMQERSGVRVTAPASSDGGGGGGGCRSNGGRFYFYIRIEKVWVILYRCSCRTVFIAEKGRLGSRRSGHPFPPPSSFSASPSPERPPAKPRSRKDGGGGASRQLARAARGVTLGGGDDNHQICVASAGSSGVAAGSGEGIGNEGNGDGGRDGDGDGSLGNRRRRWRRPRIRWQGTRIWHLCAGSARWRRGRAGAAWCGWQEDGATMGDGGDGPARCGGVAWETCGDDGDSGQPTRGTTAEAVCVEAQLVTPEADKARPVTAAVRGGEAEVPVRHDKACRCGDSGEALVEASSMIRDRW</sequence>
<reference evidence="4" key="4">
    <citation type="journal article" date="2008" name="Nucleic Acids Res.">
        <title>The rice annotation project database (RAP-DB): 2008 update.</title>
        <authorList>
            <consortium name="The rice annotation project (RAP)"/>
        </authorList>
    </citation>
    <scope>GENOME REANNOTATION</scope>
    <source>
        <strain evidence="4">cv. Nipponbare</strain>
    </source>
</reference>
<gene>
    <name evidence="3" type="ORF">P0429B05.11</name>
    <name evidence="2" type="ORF">P0479C12.37</name>
</gene>
<dbReference type="AlphaFoldDB" id="Q6ZAB6"/>
<evidence type="ECO:0000256" key="1">
    <source>
        <dbReference type="SAM" id="MobiDB-lite"/>
    </source>
</evidence>
<feature type="region of interest" description="Disordered" evidence="1">
    <location>
        <begin position="163"/>
        <end position="193"/>
    </location>
</feature>